<comment type="caution">
    <text evidence="1">The sequence shown here is derived from an EMBL/GenBank/DDBJ whole genome shotgun (WGS) entry which is preliminary data.</text>
</comment>
<accession>A0AA88F146</accession>
<sequence length="263" mass="29483">MLTDRQYDVFITRPPKGSRFEFFVASFTIVEDEEFPANAPSPWLGCVSPPDGLEDREAQKWSRFNLRAARNGLSVDEHVSKQFTAIGASELHDTRVRDMLKVSSIGMRLAVDALARAYDEKSHIAKQPANGFRKTTCWDVVKAANEALDRPGPQALATFFNEEMSNSSRGHGLDPDHISRALKAYDKWHTPADVVGTLLGVDRLDRIERRFRALDYIAAKSTSVGCLKRHRGAALASAIHHRYDMFEQIDRAERALRLSSLAA</sequence>
<reference evidence="1 2" key="1">
    <citation type="submission" date="2018-08" db="EMBL/GenBank/DDBJ databases">
        <title>Crown Gall in kiwifruit.</title>
        <authorList>
            <person name="Visnovsky S.B."/>
            <person name="Pitman A.R."/>
        </authorList>
    </citation>
    <scope>NUCLEOTIDE SEQUENCE [LARGE SCALE GENOMIC DNA]</scope>
    <source>
        <strain evidence="1 2">SBV_302_78_2</strain>
    </source>
</reference>
<protein>
    <submittedName>
        <fullName evidence="1">Uncharacterized protein</fullName>
    </submittedName>
</protein>
<evidence type="ECO:0000313" key="2">
    <source>
        <dbReference type="Proteomes" id="UP000473658"/>
    </source>
</evidence>
<dbReference type="EMBL" id="QRFF01000002">
    <property type="protein sequence ID" value="KAA3502583.1"/>
    <property type="molecule type" value="Genomic_DNA"/>
</dbReference>
<dbReference type="Proteomes" id="UP000473658">
    <property type="component" value="Unassembled WGS sequence"/>
</dbReference>
<name>A0AA88F146_RHIRH</name>
<gene>
    <name evidence="1" type="ORF">DXM27_06230</name>
</gene>
<dbReference type="AlphaFoldDB" id="A0AA88F146"/>
<proteinExistence type="predicted"/>
<organism evidence="1 2">
    <name type="scientific">Rhizobium rhizogenes</name>
    <name type="common">Agrobacterium rhizogenes</name>
    <dbReference type="NCBI Taxonomy" id="359"/>
    <lineage>
        <taxon>Bacteria</taxon>
        <taxon>Pseudomonadati</taxon>
        <taxon>Pseudomonadota</taxon>
        <taxon>Alphaproteobacteria</taxon>
        <taxon>Hyphomicrobiales</taxon>
        <taxon>Rhizobiaceae</taxon>
        <taxon>Rhizobium/Agrobacterium group</taxon>
        <taxon>Rhizobium</taxon>
    </lineage>
</organism>
<dbReference type="RefSeq" id="WP_149898310.1">
    <property type="nucleotide sequence ID" value="NZ_QRFF01000002.1"/>
</dbReference>
<evidence type="ECO:0000313" key="1">
    <source>
        <dbReference type="EMBL" id="KAA3502583.1"/>
    </source>
</evidence>